<protein>
    <submittedName>
        <fullName evidence="2">NAD-dependent epimerase/dehydratase family protein</fullName>
    </submittedName>
</protein>
<feature type="domain" description="NAD-dependent epimerase/dehydratase" evidence="1">
    <location>
        <begin position="7"/>
        <end position="194"/>
    </location>
</feature>
<dbReference type="InterPro" id="IPR051783">
    <property type="entry name" value="NAD(P)-dependent_oxidoreduct"/>
</dbReference>
<comment type="caution">
    <text evidence="2">The sequence shown here is derived from an EMBL/GenBank/DDBJ whole genome shotgun (WGS) entry which is preliminary data.</text>
</comment>
<dbReference type="EMBL" id="JBHRST010000020">
    <property type="protein sequence ID" value="MFC3098639.1"/>
    <property type="molecule type" value="Genomic_DNA"/>
</dbReference>
<dbReference type="Pfam" id="PF01370">
    <property type="entry name" value="Epimerase"/>
    <property type="match status" value="1"/>
</dbReference>
<dbReference type="PANTHER" id="PTHR48079">
    <property type="entry name" value="PROTEIN YEEZ"/>
    <property type="match status" value="1"/>
</dbReference>
<evidence type="ECO:0000313" key="2">
    <source>
        <dbReference type="EMBL" id="MFC3098639.1"/>
    </source>
</evidence>
<dbReference type="InterPro" id="IPR001509">
    <property type="entry name" value="Epimerase_deHydtase"/>
</dbReference>
<dbReference type="InterPro" id="IPR036291">
    <property type="entry name" value="NAD(P)-bd_dom_sf"/>
</dbReference>
<dbReference type="RefSeq" id="WP_336926373.1">
    <property type="nucleotide sequence ID" value="NZ_JBANRO010000007.1"/>
</dbReference>
<gene>
    <name evidence="2" type="ORF">ACFODU_12660</name>
</gene>
<accession>A0ABV7E9V6</accession>
<dbReference type="SUPFAM" id="SSF51735">
    <property type="entry name" value="NAD(P)-binding Rossmann-fold domains"/>
    <property type="match status" value="1"/>
</dbReference>
<dbReference type="PANTHER" id="PTHR48079:SF6">
    <property type="entry name" value="NAD(P)-BINDING DOMAIN-CONTAINING PROTEIN-RELATED"/>
    <property type="match status" value="1"/>
</dbReference>
<name>A0ABV7E9V6_9SPHN</name>
<reference evidence="3" key="1">
    <citation type="journal article" date="2019" name="Int. J. Syst. Evol. Microbiol.">
        <title>The Global Catalogue of Microorganisms (GCM) 10K type strain sequencing project: providing services to taxonomists for standard genome sequencing and annotation.</title>
        <authorList>
            <consortium name="The Broad Institute Genomics Platform"/>
            <consortium name="The Broad Institute Genome Sequencing Center for Infectious Disease"/>
            <person name="Wu L."/>
            <person name="Ma J."/>
        </authorList>
    </citation>
    <scope>NUCLEOTIDE SEQUENCE [LARGE SCALE GENOMIC DNA]</scope>
    <source>
        <strain evidence="3">KCTC 52607</strain>
    </source>
</reference>
<evidence type="ECO:0000313" key="3">
    <source>
        <dbReference type="Proteomes" id="UP001595456"/>
    </source>
</evidence>
<dbReference type="Proteomes" id="UP001595456">
    <property type="component" value="Unassembled WGS sequence"/>
</dbReference>
<evidence type="ECO:0000259" key="1">
    <source>
        <dbReference type="Pfam" id="PF01370"/>
    </source>
</evidence>
<proteinExistence type="predicted"/>
<keyword evidence="3" id="KW-1185">Reference proteome</keyword>
<dbReference type="Gene3D" id="3.40.50.720">
    <property type="entry name" value="NAD(P)-binding Rossmann-like Domain"/>
    <property type="match status" value="1"/>
</dbReference>
<sequence>MSAAPPIALTGGTGFVGQAVLDEAARRGLRVRALARRAMPPREGVEWIRGDLHDDAALADLVAGAGGVLHIAGVVNAPDKAGFHAGNVVGTANMLRAAKGLDAARFVAVSSLSARAPHLSDYGASKRAAEELVEASGLDWTLIRPPAIYGPRDTEMFELFRAARLGVVPMPPAGRASVIHADDLARLLLDALGAEAEWQGAVFEPDDGRPGGWPHGELARAIGEAVGRRVWAPAMPAALVKAAARIDRLLRGDKARLTPDRARYMIHPDWVADPARSVPAFLWQPRIATPEGLAQTARWYAQQGWFGRGGSGT</sequence>
<organism evidence="2 3">
    <name type="scientific">Alteraurantiacibacter palmitatis</name>
    <dbReference type="NCBI Taxonomy" id="2054628"/>
    <lineage>
        <taxon>Bacteria</taxon>
        <taxon>Pseudomonadati</taxon>
        <taxon>Pseudomonadota</taxon>
        <taxon>Alphaproteobacteria</taxon>
        <taxon>Sphingomonadales</taxon>
        <taxon>Erythrobacteraceae</taxon>
        <taxon>Alteraurantiacibacter</taxon>
    </lineage>
</organism>